<dbReference type="RefSeq" id="WP_307632037.1">
    <property type="nucleotide sequence ID" value="NZ_JAPHEH010000001.1"/>
</dbReference>
<dbReference type="InterPro" id="IPR036397">
    <property type="entry name" value="RNaseH_sf"/>
</dbReference>
<accession>A0A9X4MEY9</accession>
<dbReference type="Pfam" id="PF13482">
    <property type="entry name" value="RNase_H_2"/>
    <property type="match status" value="1"/>
</dbReference>
<dbReference type="GO" id="GO:0003676">
    <property type="term" value="F:nucleic acid binding"/>
    <property type="evidence" value="ECO:0007669"/>
    <property type="project" value="InterPro"/>
</dbReference>
<comment type="caution">
    <text evidence="2">The sequence shown here is derived from an EMBL/GenBank/DDBJ whole genome shotgun (WGS) entry which is preliminary data.</text>
</comment>
<evidence type="ECO:0000259" key="1">
    <source>
        <dbReference type="Pfam" id="PF13482"/>
    </source>
</evidence>
<dbReference type="Gene3D" id="3.30.420.10">
    <property type="entry name" value="Ribonuclease H-like superfamily/Ribonuclease H"/>
    <property type="match status" value="1"/>
</dbReference>
<name>A0A9X4MEY9_9BACT</name>
<dbReference type="InterPro" id="IPR012337">
    <property type="entry name" value="RNaseH-like_sf"/>
</dbReference>
<reference evidence="2" key="1">
    <citation type="journal article" date="2022" name="bioRxiv">
        <title>Thiovibrio frasassiensisgen. nov., sp. nov., an autotrophic, elemental sulfur disproportionating bacterium isolated from sulfidic karst sediment, and proposal of Thiovibrionaceae fam. nov.</title>
        <authorList>
            <person name="Aronson H."/>
            <person name="Thomas C."/>
            <person name="Bhattacharyya M."/>
            <person name="Eckstein S."/>
            <person name="Jensen S."/>
            <person name="Barco R."/>
            <person name="Macalady J."/>
            <person name="Amend J."/>
        </authorList>
    </citation>
    <scope>NUCLEOTIDE SEQUENCE</scope>
    <source>
        <strain evidence="2">RS19-109</strain>
    </source>
</reference>
<reference evidence="2" key="2">
    <citation type="submission" date="2022-10" db="EMBL/GenBank/DDBJ databases">
        <authorList>
            <person name="Aronson H.S."/>
        </authorList>
    </citation>
    <scope>NUCLEOTIDE SEQUENCE</scope>
    <source>
        <strain evidence="2">RS19-109</strain>
    </source>
</reference>
<dbReference type="Proteomes" id="UP001154240">
    <property type="component" value="Unassembled WGS sequence"/>
</dbReference>
<proteinExistence type="predicted"/>
<keyword evidence="3" id="KW-1185">Reference proteome</keyword>
<dbReference type="SUPFAM" id="SSF53098">
    <property type="entry name" value="Ribonuclease H-like"/>
    <property type="match status" value="1"/>
</dbReference>
<dbReference type="InterPro" id="IPR038720">
    <property type="entry name" value="YprB_RNase_H-like_dom"/>
</dbReference>
<evidence type="ECO:0000313" key="2">
    <source>
        <dbReference type="EMBL" id="MDG4475061.1"/>
    </source>
</evidence>
<dbReference type="AlphaFoldDB" id="A0A9X4MEY9"/>
<evidence type="ECO:0000313" key="3">
    <source>
        <dbReference type="Proteomes" id="UP001154240"/>
    </source>
</evidence>
<gene>
    <name evidence="2" type="ORF">OLX77_02660</name>
</gene>
<dbReference type="PANTHER" id="PTHR38462">
    <property type="entry name" value="EXONUCLEASE-LIKE PROTEIN"/>
    <property type="match status" value="1"/>
</dbReference>
<protein>
    <submittedName>
        <fullName evidence="2">Ribonuclease H-like domain-containing protein</fullName>
    </submittedName>
</protein>
<feature type="domain" description="YprB ribonuclease H-like" evidence="1">
    <location>
        <begin position="87"/>
        <end position="235"/>
    </location>
</feature>
<organism evidence="2 3">
    <name type="scientific">Thiovibrio frasassiensis</name>
    <dbReference type="NCBI Taxonomy" id="2984131"/>
    <lineage>
        <taxon>Bacteria</taxon>
        <taxon>Pseudomonadati</taxon>
        <taxon>Thermodesulfobacteriota</taxon>
        <taxon>Desulfobulbia</taxon>
        <taxon>Desulfobulbales</taxon>
        <taxon>Thiovibrionaceae</taxon>
        <taxon>Thiovibrio</taxon>
    </lineage>
</organism>
<dbReference type="PANTHER" id="PTHR38462:SF1">
    <property type="entry name" value="YPRB RIBONUCLEASE H-LIKE DOMAIN-CONTAINING PROTEIN"/>
    <property type="match status" value="1"/>
</dbReference>
<sequence>MLYNTFVHIPGIGETTERRLWQAGVTTWDKFVAPYPEFLTAQKVRLITDHLVLSRAQAGQQTPLECLRQLPAAQRWRIFPHYRDSVAYLDIETTGLSFTDHCITTVSLYDGKEVFTYVQGENLADFAEDIQRYQMLVTYNGKAFDIPMLERHFGFKLAQAHIDLRPLLQGLGFVGGLKGCEKQMGLDRGELAGVDGYFAVLLWREYRRTKSRRVLDTLLAYNVEDTVNLESLLVQAYNLKLQGTPFAESHHLPQPTLPEKTFLPDLELIGRLRGY</sequence>
<dbReference type="EMBL" id="JAPHEH010000001">
    <property type="protein sequence ID" value="MDG4475061.1"/>
    <property type="molecule type" value="Genomic_DNA"/>
</dbReference>